<organism evidence="7 8">
    <name type="scientific">Piscinibacter gummiphilus</name>
    <dbReference type="NCBI Taxonomy" id="946333"/>
    <lineage>
        <taxon>Bacteria</taxon>
        <taxon>Pseudomonadati</taxon>
        <taxon>Pseudomonadota</taxon>
        <taxon>Betaproteobacteria</taxon>
        <taxon>Burkholderiales</taxon>
        <taxon>Sphaerotilaceae</taxon>
        <taxon>Piscinibacter</taxon>
    </lineage>
</organism>
<keyword evidence="4" id="KW-0653">Protein transport</keyword>
<reference evidence="7 8" key="1">
    <citation type="submission" date="2023-10" db="EMBL/GenBank/DDBJ databases">
        <title>Bacteria for the degradation of biodegradable plastic PBAT(Polybutylene adipate terephthalate).</title>
        <authorList>
            <person name="Weon H.-Y."/>
            <person name="Yeon J."/>
        </authorList>
    </citation>
    <scope>NUCLEOTIDE SEQUENCE [LARGE SCALE GENOMIC DNA]</scope>
    <source>
        <strain evidence="7 8">SBD 7-3</strain>
    </source>
</reference>
<protein>
    <recommendedName>
        <fullName evidence="6">Type 3 secretion system stator protein</fullName>
    </recommendedName>
</protein>
<keyword evidence="2" id="KW-0813">Transport</keyword>
<dbReference type="InterPro" id="IPR010586">
    <property type="entry name" value="T3SS_stator_protein"/>
</dbReference>
<comment type="similarity">
    <text evidence="5">Belongs to the SctL stator family.</text>
</comment>
<dbReference type="Pfam" id="PF06635">
    <property type="entry name" value="T3SS_SCTL"/>
    <property type="match status" value="1"/>
</dbReference>
<evidence type="ECO:0000256" key="5">
    <source>
        <dbReference type="ARBA" id="ARBA00024335"/>
    </source>
</evidence>
<evidence type="ECO:0000256" key="6">
    <source>
        <dbReference type="ARBA" id="ARBA00040494"/>
    </source>
</evidence>
<proteinExistence type="inferred from homology"/>
<dbReference type="RefSeq" id="WP_316702190.1">
    <property type="nucleotide sequence ID" value="NZ_CP136336.1"/>
</dbReference>
<gene>
    <name evidence="7" type="primary">sctL</name>
    <name evidence="7" type="ORF">RXV79_04040</name>
</gene>
<accession>A0ABZ0CWF3</accession>
<evidence type="ECO:0000256" key="3">
    <source>
        <dbReference type="ARBA" id="ARBA00022490"/>
    </source>
</evidence>
<dbReference type="EMBL" id="CP136336">
    <property type="protein sequence ID" value="WOB09233.1"/>
    <property type="molecule type" value="Genomic_DNA"/>
</dbReference>
<evidence type="ECO:0000256" key="2">
    <source>
        <dbReference type="ARBA" id="ARBA00022448"/>
    </source>
</evidence>
<name>A0ABZ0CWF3_9BURK</name>
<dbReference type="PANTHER" id="PTHR34982">
    <property type="entry name" value="YOP PROTEINS TRANSLOCATION PROTEIN L"/>
    <property type="match status" value="1"/>
</dbReference>
<evidence type="ECO:0000313" key="8">
    <source>
        <dbReference type="Proteomes" id="UP001303946"/>
    </source>
</evidence>
<evidence type="ECO:0000313" key="7">
    <source>
        <dbReference type="EMBL" id="WOB09233.1"/>
    </source>
</evidence>
<keyword evidence="8" id="KW-1185">Reference proteome</keyword>
<dbReference type="PANTHER" id="PTHR34982:SF1">
    <property type="entry name" value="FLAGELLAR ASSEMBLY PROTEIN FLIH"/>
    <property type="match status" value="1"/>
</dbReference>
<dbReference type="NCBIfam" id="TIGR02499">
    <property type="entry name" value="HrpE_YscL_not"/>
    <property type="match status" value="1"/>
</dbReference>
<dbReference type="InterPro" id="IPR012842">
    <property type="entry name" value="T3SS_SctL/SctL2"/>
</dbReference>
<sequence length="211" mass="22493">MGLAFLITSENLQLLSERKVLKEAEYAALLDASAVVDTARQEARRIVQQAQQQADDSRRQGFEEGLRKAKAEYAQRLAADTLASQRQLHALRTAMAQMVVKAVGQFVAEADPAGLYEAALQRVDSLVRQEPFITMRVAPAQEAALRQALARLGGGSQGGLNAAVVPDPALPDGECVVQTASGTLEIGIAAQIEAFRRALERSGSGLIRGAA</sequence>
<dbReference type="Proteomes" id="UP001303946">
    <property type="component" value="Chromosome"/>
</dbReference>
<evidence type="ECO:0000256" key="1">
    <source>
        <dbReference type="ARBA" id="ARBA00004496"/>
    </source>
</evidence>
<dbReference type="InterPro" id="IPR051472">
    <property type="entry name" value="T3SS_Stator/FliH"/>
</dbReference>
<keyword evidence="3" id="KW-0963">Cytoplasm</keyword>
<comment type="subcellular location">
    <subcellularLocation>
        <location evidence="1">Cytoplasm</location>
    </subcellularLocation>
</comment>
<evidence type="ECO:0000256" key="4">
    <source>
        <dbReference type="ARBA" id="ARBA00022927"/>
    </source>
</evidence>